<dbReference type="GO" id="GO:0000166">
    <property type="term" value="F:nucleotide binding"/>
    <property type="evidence" value="ECO:0007669"/>
    <property type="project" value="UniProtKB-KW"/>
</dbReference>
<keyword evidence="7" id="KW-0460">Magnesium</keyword>
<evidence type="ECO:0000313" key="11">
    <source>
        <dbReference type="EMBL" id="ASP19721.1"/>
    </source>
</evidence>
<dbReference type="PROSITE" id="PS51257">
    <property type="entry name" value="PROKAR_LIPOPROTEIN"/>
    <property type="match status" value="1"/>
</dbReference>
<dbReference type="GO" id="GO:0046872">
    <property type="term" value="F:metal ion binding"/>
    <property type="evidence" value="ECO:0007669"/>
    <property type="project" value="UniProtKB-KW"/>
</dbReference>
<dbReference type="GO" id="GO:0004810">
    <property type="term" value="F:CCA tRNA nucleotidyltransferase activity"/>
    <property type="evidence" value="ECO:0007669"/>
    <property type="project" value="UniProtKB-EC"/>
</dbReference>
<dbReference type="InterPro" id="IPR050264">
    <property type="entry name" value="Bact_CCA-adding_enz_type3_sf"/>
</dbReference>
<gene>
    <name evidence="11" type="primary">cca</name>
    <name evidence="11" type="ORF">ANTHELSMS3_01005</name>
</gene>
<evidence type="ECO:0000259" key="10">
    <source>
        <dbReference type="Pfam" id="PF12627"/>
    </source>
</evidence>
<evidence type="ECO:0000256" key="2">
    <source>
        <dbReference type="ARBA" id="ARBA00022679"/>
    </source>
</evidence>
<dbReference type="InterPro" id="IPR032828">
    <property type="entry name" value="PolyA_RNA-bd"/>
</dbReference>
<keyword evidence="6" id="KW-0547">Nucleotide-binding</keyword>
<dbReference type="Gene3D" id="3.30.460.10">
    <property type="entry name" value="Beta Polymerase, domain 2"/>
    <property type="match status" value="1"/>
</dbReference>
<proteinExistence type="inferred from homology"/>
<dbReference type="KEGG" id="aht:ANTHELSMS3_01005"/>
<dbReference type="Pfam" id="PF12627">
    <property type="entry name" value="PolyA_pol_RNAbd"/>
    <property type="match status" value="1"/>
</dbReference>
<dbReference type="Pfam" id="PF01743">
    <property type="entry name" value="PolyA_pol"/>
    <property type="match status" value="1"/>
</dbReference>
<dbReference type="GO" id="GO:0008033">
    <property type="term" value="P:tRNA processing"/>
    <property type="evidence" value="ECO:0007669"/>
    <property type="project" value="UniProtKB-KW"/>
</dbReference>
<keyword evidence="5" id="KW-0479">Metal-binding</keyword>
<dbReference type="PANTHER" id="PTHR46173:SF1">
    <property type="entry name" value="CCA TRNA NUCLEOTIDYLTRANSFERASE 1, MITOCHONDRIAL"/>
    <property type="match status" value="1"/>
</dbReference>
<dbReference type="InterPro" id="IPR043519">
    <property type="entry name" value="NT_sf"/>
</dbReference>
<keyword evidence="3" id="KW-0819">tRNA processing</keyword>
<dbReference type="InterPro" id="IPR002646">
    <property type="entry name" value="PolA_pol_head_dom"/>
</dbReference>
<reference evidence="11 12" key="1">
    <citation type="submission" date="2017-07" db="EMBL/GenBank/DDBJ databases">
        <title>Genome Sequence of Antarctobacter heliothermus Strain SMS3 Isolated from a culture of the Diatom Skeletonema marinoi.</title>
        <authorList>
            <person name="Topel M."/>
            <person name="Pinder M.I.M."/>
            <person name="Johansson O.N."/>
            <person name="Kourtchenko O."/>
            <person name="Godhe A."/>
            <person name="Clarke A.K."/>
        </authorList>
    </citation>
    <scope>NUCLEOTIDE SEQUENCE [LARGE SCALE GENOMIC DNA]</scope>
    <source>
        <strain evidence="11 12">SMS3</strain>
    </source>
</reference>
<dbReference type="SUPFAM" id="SSF81891">
    <property type="entry name" value="Poly A polymerase C-terminal region-like"/>
    <property type="match status" value="1"/>
</dbReference>
<dbReference type="RefSeq" id="WP_094033919.1">
    <property type="nucleotide sequence ID" value="NZ_CP022540.1"/>
</dbReference>
<comment type="cofactor">
    <cofactor evidence="1">
        <name>Mg(2+)</name>
        <dbReference type="ChEBI" id="CHEBI:18420"/>
    </cofactor>
</comment>
<protein>
    <submittedName>
        <fullName evidence="11">CCA-adding enzyme</fullName>
        <ecNumber evidence="11">2.7.7.72</ecNumber>
    </submittedName>
</protein>
<evidence type="ECO:0000313" key="12">
    <source>
        <dbReference type="Proteomes" id="UP000203589"/>
    </source>
</evidence>
<keyword evidence="2 8" id="KW-0808">Transferase</keyword>
<sequence length="387" mass="42008">MTRVTGDWLRSSATQTVMGMLEDAGHLAYAVGGCVRNALLGVPVSDVDISTDAHPTRVMELAKAAGLKVVPTGIDHGTVTVVAGGEGFEVTTFRADVETDGRRAVVRFADDVHEDAVRRDFTMNALYADRRGALIDPLGGLPDLQARHFRFILDADTRIKEDYLRILRFFRFSAWYGDPDAGMGPDALAAIAANIDGLDLLSRERVGVELVKLLKAPDPLIAISVMERLGVLSRVLPGAVTTALGPYLMFETTLNRAPDPMARMAVMGFFDGTALRLSKAQQRTLGLYRDLMGSMEGPAELAYRHGANVAQTVVALRSASFGTPLPQEMAARIAKGAEAKFPMKAKDLIPDYQGVDLGDALRRAEDHWIAEGFAPDKADLRRWLDEG</sequence>
<dbReference type="AlphaFoldDB" id="A0A222E183"/>
<evidence type="ECO:0000256" key="7">
    <source>
        <dbReference type="ARBA" id="ARBA00022842"/>
    </source>
</evidence>
<evidence type="ECO:0000259" key="9">
    <source>
        <dbReference type="Pfam" id="PF01743"/>
    </source>
</evidence>
<dbReference type="EMBL" id="CP022540">
    <property type="protein sequence ID" value="ASP19721.1"/>
    <property type="molecule type" value="Genomic_DNA"/>
</dbReference>
<name>A0A222E183_9RHOB</name>
<dbReference type="PANTHER" id="PTHR46173">
    <property type="entry name" value="CCA TRNA NUCLEOTIDYLTRANSFERASE 1, MITOCHONDRIAL"/>
    <property type="match status" value="1"/>
</dbReference>
<evidence type="ECO:0000256" key="8">
    <source>
        <dbReference type="RuleBase" id="RU003953"/>
    </source>
</evidence>
<evidence type="ECO:0000256" key="6">
    <source>
        <dbReference type="ARBA" id="ARBA00022741"/>
    </source>
</evidence>
<dbReference type="SUPFAM" id="SSF81301">
    <property type="entry name" value="Nucleotidyltransferase"/>
    <property type="match status" value="1"/>
</dbReference>
<keyword evidence="8" id="KW-0694">RNA-binding</keyword>
<dbReference type="Gene3D" id="1.10.3090.10">
    <property type="entry name" value="cca-adding enzyme, domain 2"/>
    <property type="match status" value="1"/>
</dbReference>
<evidence type="ECO:0000256" key="5">
    <source>
        <dbReference type="ARBA" id="ARBA00022723"/>
    </source>
</evidence>
<feature type="domain" description="Poly A polymerase head" evidence="9">
    <location>
        <begin position="28"/>
        <end position="148"/>
    </location>
</feature>
<feature type="domain" description="tRNA nucleotidyltransferase/poly(A) polymerase RNA and SrmB- binding" evidence="10">
    <location>
        <begin position="185"/>
        <end position="239"/>
    </location>
</feature>
<evidence type="ECO:0000256" key="4">
    <source>
        <dbReference type="ARBA" id="ARBA00022695"/>
    </source>
</evidence>
<accession>A0A222E183</accession>
<dbReference type="EC" id="2.7.7.72" evidence="11"/>
<evidence type="ECO:0000256" key="1">
    <source>
        <dbReference type="ARBA" id="ARBA00001946"/>
    </source>
</evidence>
<comment type="similarity">
    <text evidence="8">Belongs to the tRNA nucleotidyltransferase/poly(A) polymerase family.</text>
</comment>
<keyword evidence="4 11" id="KW-0548">Nucleotidyltransferase</keyword>
<evidence type="ECO:0000256" key="3">
    <source>
        <dbReference type="ARBA" id="ARBA00022694"/>
    </source>
</evidence>
<dbReference type="OrthoDB" id="9805698at2"/>
<dbReference type="GO" id="GO:0000049">
    <property type="term" value="F:tRNA binding"/>
    <property type="evidence" value="ECO:0007669"/>
    <property type="project" value="TreeGrafter"/>
</dbReference>
<keyword evidence="12" id="KW-1185">Reference proteome</keyword>
<dbReference type="CDD" id="cd05398">
    <property type="entry name" value="NT_ClassII-CCAase"/>
    <property type="match status" value="1"/>
</dbReference>
<dbReference type="Proteomes" id="UP000203589">
    <property type="component" value="Chromosome"/>
</dbReference>
<organism evidence="11 12">
    <name type="scientific">Antarctobacter heliothermus</name>
    <dbReference type="NCBI Taxonomy" id="74033"/>
    <lineage>
        <taxon>Bacteria</taxon>
        <taxon>Pseudomonadati</taxon>
        <taxon>Pseudomonadota</taxon>
        <taxon>Alphaproteobacteria</taxon>
        <taxon>Rhodobacterales</taxon>
        <taxon>Roseobacteraceae</taxon>
        <taxon>Antarctobacter</taxon>
    </lineage>
</organism>